<comment type="caution">
    <text evidence="1">The sequence shown here is derived from an EMBL/GenBank/DDBJ whole genome shotgun (WGS) entry which is preliminary data.</text>
</comment>
<reference evidence="1" key="2">
    <citation type="submission" date="2023-01" db="EMBL/GenBank/DDBJ databases">
        <title>Draft genome sequence of Litoribrevibacter albus strain NBRC 110071.</title>
        <authorList>
            <person name="Sun Q."/>
            <person name="Mori K."/>
        </authorList>
    </citation>
    <scope>NUCLEOTIDE SEQUENCE</scope>
    <source>
        <strain evidence="1">NBRC 110071</strain>
    </source>
</reference>
<dbReference type="Proteomes" id="UP001161389">
    <property type="component" value="Unassembled WGS sequence"/>
</dbReference>
<gene>
    <name evidence="1" type="ORF">GCM10007876_02220</name>
</gene>
<accession>A0AA37W6D4</accession>
<proteinExistence type="predicted"/>
<evidence type="ECO:0000313" key="2">
    <source>
        <dbReference type="Proteomes" id="UP001161389"/>
    </source>
</evidence>
<protein>
    <submittedName>
        <fullName evidence="1">Uncharacterized protein</fullName>
    </submittedName>
</protein>
<name>A0AA37W6D4_9GAMM</name>
<evidence type="ECO:0000313" key="1">
    <source>
        <dbReference type="EMBL" id="GLQ29744.1"/>
    </source>
</evidence>
<reference evidence="1" key="1">
    <citation type="journal article" date="2014" name="Int. J. Syst. Evol. Microbiol.">
        <title>Complete genome sequence of Corynebacterium casei LMG S-19264T (=DSM 44701T), isolated from a smear-ripened cheese.</title>
        <authorList>
            <consortium name="US DOE Joint Genome Institute (JGI-PGF)"/>
            <person name="Walter F."/>
            <person name="Albersmeier A."/>
            <person name="Kalinowski J."/>
            <person name="Ruckert C."/>
        </authorList>
    </citation>
    <scope>NUCLEOTIDE SEQUENCE</scope>
    <source>
        <strain evidence="1">NBRC 110071</strain>
    </source>
</reference>
<dbReference type="AlphaFoldDB" id="A0AA37W6D4"/>
<organism evidence="1 2">
    <name type="scientific">Litoribrevibacter albus</name>
    <dbReference type="NCBI Taxonomy" id="1473156"/>
    <lineage>
        <taxon>Bacteria</taxon>
        <taxon>Pseudomonadati</taxon>
        <taxon>Pseudomonadota</taxon>
        <taxon>Gammaproteobacteria</taxon>
        <taxon>Oceanospirillales</taxon>
        <taxon>Oceanospirillaceae</taxon>
        <taxon>Litoribrevibacter</taxon>
    </lineage>
</organism>
<keyword evidence="2" id="KW-1185">Reference proteome</keyword>
<dbReference type="EMBL" id="BSNM01000002">
    <property type="protein sequence ID" value="GLQ29744.1"/>
    <property type="molecule type" value="Genomic_DNA"/>
</dbReference>
<sequence length="155" mass="17752">MNFYFNTKQILYPADSISISRVAEFMKTVLFLDFIPDSLVHKTLCEQDIEVIHFSEIEQEGLVWPNLVKRCSLVLASGMKGLVHDHPQLSDLLQSMVRMGMKVEVMCVDQPLSNIHCAMINGVQYRFGIDFDSAEQVIEVLEQIMNHRSVEQFTA</sequence>